<dbReference type="PRINTS" id="PR00722">
    <property type="entry name" value="CHYMOTRYPSIN"/>
</dbReference>
<dbReference type="InterPro" id="IPR018114">
    <property type="entry name" value="TRYPSIN_HIS"/>
</dbReference>
<dbReference type="AlphaFoldDB" id="A0A7R9E106"/>
<sequence length="525" mass="57211">MKPRTCCLKTGKVREVLMTLSNVYGIATLPLPPRPQTLANELGLDCSPFNDESTVNKNIRYHSLLFHLEMFGVVRSCSEILGDVLSCPELFGDFRCCSEIFGDVRSCSELFRVVRSCVELLGDVLSCPELFGDFRCCSELFGVVRSFSEMFGAVRSCSELFGDVRSCSELFEWRLHRGEQLILGDVRKRSTHPQPPLECEYSCTMQGSVDEGHLAVVCLADRNDTANLSIHDIPEGVTSQSDASAGVDIKPRIIGGQTASTDQFPYQVVLQVTLSLLVQVSIRINGAHVCGGTIFNKRFVITAGHCVDKAKKHQLLVVSGSIHLTDLTVANLVRRIIIHPDYYYIAESIPVNDVALLELKTDLPLDNTSISSIPLRTTSVLGNISCYVSGWGHFTFSAALESYKSDHETGPKLLILIPVMSCSSYESSVILPGMFCAGFEVGGKDSCQGDSGGPLVCEGQLTGIVSWGYDCAIPMYPGVYTNVSYFMSWLLLNDCPGLVAPRGLMVAAAVVIQGALKADSHRTLS</sequence>
<organism evidence="5">
    <name type="scientific">Timema monikensis</name>
    <dbReference type="NCBI Taxonomy" id="170555"/>
    <lineage>
        <taxon>Eukaryota</taxon>
        <taxon>Metazoa</taxon>
        <taxon>Ecdysozoa</taxon>
        <taxon>Arthropoda</taxon>
        <taxon>Hexapoda</taxon>
        <taxon>Insecta</taxon>
        <taxon>Pterygota</taxon>
        <taxon>Neoptera</taxon>
        <taxon>Polyneoptera</taxon>
        <taxon>Phasmatodea</taxon>
        <taxon>Timematodea</taxon>
        <taxon>Timematoidea</taxon>
        <taxon>Timematidae</taxon>
        <taxon>Timema</taxon>
    </lineage>
</organism>
<accession>A0A7R9E106</accession>
<dbReference type="Pfam" id="PF00089">
    <property type="entry name" value="Trypsin"/>
    <property type="match status" value="1"/>
</dbReference>
<proteinExistence type="inferred from homology"/>
<dbReference type="SUPFAM" id="SSF50494">
    <property type="entry name" value="Trypsin-like serine proteases"/>
    <property type="match status" value="1"/>
</dbReference>
<reference evidence="5" key="1">
    <citation type="submission" date="2020-11" db="EMBL/GenBank/DDBJ databases">
        <authorList>
            <person name="Tran Van P."/>
        </authorList>
    </citation>
    <scope>NUCLEOTIDE SEQUENCE</scope>
</reference>
<feature type="domain" description="Peptidase S1" evidence="4">
    <location>
        <begin position="253"/>
        <end position="490"/>
    </location>
</feature>
<gene>
    <name evidence="5" type="ORF">TMSB3V08_LOCUS1258</name>
</gene>
<dbReference type="PANTHER" id="PTHR24252:SF7">
    <property type="entry name" value="HYALIN"/>
    <property type="match status" value="1"/>
</dbReference>
<dbReference type="PROSITE" id="PS50240">
    <property type="entry name" value="TRYPSIN_DOM"/>
    <property type="match status" value="1"/>
</dbReference>
<dbReference type="EMBL" id="OB792774">
    <property type="protein sequence ID" value="CAD7424301.1"/>
    <property type="molecule type" value="Genomic_DNA"/>
</dbReference>
<evidence type="ECO:0000313" key="5">
    <source>
        <dbReference type="EMBL" id="CAD7424301.1"/>
    </source>
</evidence>
<dbReference type="PANTHER" id="PTHR24252">
    <property type="entry name" value="ACROSIN-RELATED"/>
    <property type="match status" value="1"/>
</dbReference>
<dbReference type="GO" id="GO:0006508">
    <property type="term" value="P:proteolysis"/>
    <property type="evidence" value="ECO:0007669"/>
    <property type="project" value="UniProtKB-KW"/>
</dbReference>
<keyword evidence="3" id="KW-0378">Hydrolase</keyword>
<evidence type="ECO:0000256" key="3">
    <source>
        <dbReference type="RuleBase" id="RU363034"/>
    </source>
</evidence>
<comment type="similarity">
    <text evidence="2">Belongs to the peptidase S1 family. CLIP subfamily.</text>
</comment>
<name>A0A7R9E106_9NEOP</name>
<protein>
    <recommendedName>
        <fullName evidence="4">Peptidase S1 domain-containing protein</fullName>
    </recommendedName>
</protein>
<dbReference type="InterPro" id="IPR009003">
    <property type="entry name" value="Peptidase_S1_PA"/>
</dbReference>
<keyword evidence="1" id="KW-1015">Disulfide bond</keyword>
<dbReference type="SMART" id="SM00020">
    <property type="entry name" value="Tryp_SPc"/>
    <property type="match status" value="1"/>
</dbReference>
<dbReference type="CDD" id="cd00190">
    <property type="entry name" value="Tryp_SPc"/>
    <property type="match status" value="1"/>
</dbReference>
<dbReference type="PROSITE" id="PS00135">
    <property type="entry name" value="TRYPSIN_SER"/>
    <property type="match status" value="1"/>
</dbReference>
<dbReference type="GO" id="GO:0004252">
    <property type="term" value="F:serine-type endopeptidase activity"/>
    <property type="evidence" value="ECO:0007669"/>
    <property type="project" value="InterPro"/>
</dbReference>
<keyword evidence="3" id="KW-0645">Protease</keyword>
<dbReference type="InterPro" id="IPR043504">
    <property type="entry name" value="Peptidase_S1_PA_chymotrypsin"/>
</dbReference>
<dbReference type="FunFam" id="2.40.10.10:FF:000068">
    <property type="entry name" value="transmembrane protease serine 2"/>
    <property type="match status" value="1"/>
</dbReference>
<dbReference type="InterPro" id="IPR001254">
    <property type="entry name" value="Trypsin_dom"/>
</dbReference>
<dbReference type="InterPro" id="IPR001314">
    <property type="entry name" value="Peptidase_S1A"/>
</dbReference>
<dbReference type="PROSITE" id="PS00134">
    <property type="entry name" value="TRYPSIN_HIS"/>
    <property type="match status" value="1"/>
</dbReference>
<evidence type="ECO:0000256" key="2">
    <source>
        <dbReference type="ARBA" id="ARBA00024195"/>
    </source>
</evidence>
<evidence type="ECO:0000256" key="1">
    <source>
        <dbReference type="ARBA" id="ARBA00023157"/>
    </source>
</evidence>
<dbReference type="FunFam" id="2.40.10.10:FF:000002">
    <property type="entry name" value="Transmembrane protease serine"/>
    <property type="match status" value="1"/>
</dbReference>
<dbReference type="Gene3D" id="2.40.10.10">
    <property type="entry name" value="Trypsin-like serine proteases"/>
    <property type="match status" value="1"/>
</dbReference>
<evidence type="ECO:0000259" key="4">
    <source>
        <dbReference type="PROSITE" id="PS50240"/>
    </source>
</evidence>
<dbReference type="InterPro" id="IPR033116">
    <property type="entry name" value="TRYPSIN_SER"/>
</dbReference>
<keyword evidence="3" id="KW-0720">Serine protease</keyword>